<dbReference type="NCBIfam" id="NF033504">
    <property type="entry name" value="Ni_dep_LarA"/>
    <property type="match status" value="1"/>
</dbReference>
<dbReference type="InterPro" id="IPR043166">
    <property type="entry name" value="LarA-like_C"/>
</dbReference>
<dbReference type="InterPro" id="IPR048520">
    <property type="entry name" value="LarA_C"/>
</dbReference>
<keyword evidence="4" id="KW-1185">Reference proteome</keyword>
<sequence length="420" mass="46183">MQVSFSYVDVPGVEIEPDSLLGVFEPQELSLEDSEEEIIARALANPIGTPRIAEMVKGKKRVLIIVDDNTRLTPVHKILPYVIGELKQGGVNDEAINILIGLGTHRLMTEEEIKKKLGEEIVSNYPVQSHNWKDPSSIEFFGQTESGTEIWLNKEVLRSDFVIGIGHIVPHRVAGFSGGGKIIQPAVCGPKTTEQTHWLSALYPGKDIMGQPENPVRCEIETVARQAGLRVIFNVVQDRRGRIVEAVCGDLVVAHRKGCETSRKVFGVKIPEPADIVITDSYPADVEMWQAAKGIYSADLAVKEGGVIILVTPCPEGVASQHPEVEEFGYRPLEEVKRLVEEGKILDLTVAAHLVHVGEVIRKKATCILVSPGITRETAERIGFRTAPTPQEALEMAFSLKGRKAKVLCFRHGGEILPYC</sequence>
<dbReference type="AlphaFoldDB" id="A0A1W1W024"/>
<evidence type="ECO:0000259" key="2">
    <source>
        <dbReference type="Pfam" id="PF21113"/>
    </source>
</evidence>
<gene>
    <name evidence="3" type="ORF">SAMN00808754_2665</name>
</gene>
<dbReference type="OrthoDB" id="9770545at2"/>
<evidence type="ECO:0000313" key="3">
    <source>
        <dbReference type="EMBL" id="SMB98982.1"/>
    </source>
</evidence>
<evidence type="ECO:0000313" key="4">
    <source>
        <dbReference type="Proteomes" id="UP000192569"/>
    </source>
</evidence>
<dbReference type="PANTHER" id="PTHR33171">
    <property type="entry name" value="LAR_N DOMAIN-CONTAINING PROTEIN"/>
    <property type="match status" value="1"/>
</dbReference>
<evidence type="ECO:0000259" key="1">
    <source>
        <dbReference type="Pfam" id="PF09861"/>
    </source>
</evidence>
<dbReference type="Gene3D" id="3.90.226.30">
    <property type="match status" value="1"/>
</dbReference>
<feature type="domain" description="LarA-like N-terminal" evidence="1">
    <location>
        <begin position="13"/>
        <end position="200"/>
    </location>
</feature>
<dbReference type="InterPro" id="IPR048068">
    <property type="entry name" value="LarA-like"/>
</dbReference>
<dbReference type="Pfam" id="PF09861">
    <property type="entry name" value="Lar_N"/>
    <property type="match status" value="1"/>
</dbReference>
<reference evidence="3 4" key="1">
    <citation type="submission" date="2017-04" db="EMBL/GenBank/DDBJ databases">
        <authorList>
            <person name="Afonso C.L."/>
            <person name="Miller P.J."/>
            <person name="Scott M.A."/>
            <person name="Spackman E."/>
            <person name="Goraichik I."/>
            <person name="Dimitrov K.M."/>
            <person name="Suarez D.L."/>
            <person name="Swayne D.E."/>
        </authorList>
    </citation>
    <scope>NUCLEOTIDE SEQUENCE [LARGE SCALE GENOMIC DNA]</scope>
    <source>
        <strain evidence="3 4">ToBE</strain>
    </source>
</reference>
<name>A0A1W1W024_9FIRM</name>
<proteinExistence type="predicted"/>
<protein>
    <submittedName>
        <fullName evidence="3">Nickel-dependent lactate racemase</fullName>
    </submittedName>
</protein>
<dbReference type="InterPro" id="IPR018657">
    <property type="entry name" value="LarA-like_N"/>
</dbReference>
<dbReference type="RefSeq" id="WP_084666369.1">
    <property type="nucleotide sequence ID" value="NZ_LT838272.1"/>
</dbReference>
<dbReference type="EMBL" id="LT838272">
    <property type="protein sequence ID" value="SMB98982.1"/>
    <property type="molecule type" value="Genomic_DNA"/>
</dbReference>
<dbReference type="Gene3D" id="3.40.50.11440">
    <property type="match status" value="1"/>
</dbReference>
<dbReference type="Pfam" id="PF21113">
    <property type="entry name" value="LarA_C"/>
    <property type="match status" value="1"/>
</dbReference>
<dbReference type="PANTHER" id="PTHR33171:SF17">
    <property type="entry name" value="LARA-LIKE N-TERMINAL DOMAIN-CONTAINING PROTEIN"/>
    <property type="match status" value="1"/>
</dbReference>
<organism evidence="3 4">
    <name type="scientific">Thermanaeromonas toyohensis ToBE</name>
    <dbReference type="NCBI Taxonomy" id="698762"/>
    <lineage>
        <taxon>Bacteria</taxon>
        <taxon>Bacillati</taxon>
        <taxon>Bacillota</taxon>
        <taxon>Clostridia</taxon>
        <taxon>Neomoorellales</taxon>
        <taxon>Neomoorellaceae</taxon>
        <taxon>Thermanaeromonas</taxon>
    </lineage>
</organism>
<accession>A0A1W1W024</accession>
<feature type="domain" description="Lactate racemase C-terminal" evidence="2">
    <location>
        <begin position="272"/>
        <end position="413"/>
    </location>
</feature>
<dbReference type="GO" id="GO:0050043">
    <property type="term" value="F:lactate racemase activity"/>
    <property type="evidence" value="ECO:0007669"/>
    <property type="project" value="InterPro"/>
</dbReference>
<dbReference type="Proteomes" id="UP000192569">
    <property type="component" value="Chromosome I"/>
</dbReference>
<dbReference type="STRING" id="698762.SAMN00808754_2665"/>
<dbReference type="InterPro" id="IPR047926">
    <property type="entry name" value="Ni_dep_LarA"/>
</dbReference>